<dbReference type="KEGG" id="ssm:Spirs_0829"/>
<protein>
    <recommendedName>
        <fullName evidence="5">Extra-cytoplasmic solute receptor</fullName>
    </recommendedName>
</protein>
<organism evidence="3 4">
    <name type="scientific">Sediminispirochaeta smaragdinae (strain DSM 11293 / JCM 15392 / SEBR 4228)</name>
    <name type="common">Spirochaeta smaragdinae</name>
    <dbReference type="NCBI Taxonomy" id="573413"/>
    <lineage>
        <taxon>Bacteria</taxon>
        <taxon>Pseudomonadati</taxon>
        <taxon>Spirochaetota</taxon>
        <taxon>Spirochaetia</taxon>
        <taxon>Spirochaetales</taxon>
        <taxon>Spirochaetaceae</taxon>
        <taxon>Sediminispirochaeta</taxon>
    </lineage>
</organism>
<dbReference type="EMBL" id="CP002116">
    <property type="protein sequence ID" value="ADK79964.1"/>
    <property type="molecule type" value="Genomic_DNA"/>
</dbReference>
<name>E1RC84_SEDSS</name>
<comment type="similarity">
    <text evidence="1">Belongs to the UPF0065 (bug) family.</text>
</comment>
<evidence type="ECO:0000313" key="4">
    <source>
        <dbReference type="Proteomes" id="UP000002318"/>
    </source>
</evidence>
<dbReference type="CDD" id="cd07012">
    <property type="entry name" value="PBP2_Bug_TTT"/>
    <property type="match status" value="1"/>
</dbReference>
<reference evidence="3 4" key="1">
    <citation type="journal article" date="2010" name="Stand. Genomic Sci.">
        <title>Complete genome sequence of Spirochaeta smaragdinae type strain (SEBR 4228).</title>
        <authorList>
            <person name="Mavromatis K."/>
            <person name="Yasawong M."/>
            <person name="Chertkov O."/>
            <person name="Lapidus A."/>
            <person name="Lucas S."/>
            <person name="Nolan M."/>
            <person name="Del Rio T.G."/>
            <person name="Tice H."/>
            <person name="Cheng J.F."/>
            <person name="Pitluck S."/>
            <person name="Liolios K."/>
            <person name="Ivanova N."/>
            <person name="Tapia R."/>
            <person name="Han C."/>
            <person name="Bruce D."/>
            <person name="Goodwin L."/>
            <person name="Pati A."/>
            <person name="Chen A."/>
            <person name="Palaniappan K."/>
            <person name="Land M."/>
            <person name="Hauser L."/>
            <person name="Chang Y.J."/>
            <person name="Jeffries C.D."/>
            <person name="Detter J.C."/>
            <person name="Rohde M."/>
            <person name="Brambilla E."/>
            <person name="Spring S."/>
            <person name="Goker M."/>
            <person name="Sikorski J."/>
            <person name="Woyke T."/>
            <person name="Bristow J."/>
            <person name="Eisen J.A."/>
            <person name="Markowitz V."/>
            <person name="Hugenholtz P."/>
            <person name="Klenk H.P."/>
            <person name="Kyrpides N.C."/>
        </authorList>
    </citation>
    <scope>NUCLEOTIDE SEQUENCE [LARGE SCALE GENOMIC DNA]</scope>
    <source>
        <strain evidence="4">DSM 11293 / JCM 15392 / SEBR 4228</strain>
    </source>
</reference>
<feature type="signal peptide" evidence="2">
    <location>
        <begin position="1"/>
        <end position="24"/>
    </location>
</feature>
<feature type="chain" id="PRO_5003150855" description="Extra-cytoplasmic solute receptor" evidence="2">
    <location>
        <begin position="25"/>
        <end position="324"/>
    </location>
</feature>
<evidence type="ECO:0008006" key="5">
    <source>
        <dbReference type="Google" id="ProtNLM"/>
    </source>
</evidence>
<dbReference type="eggNOG" id="COG3181">
    <property type="taxonomic scope" value="Bacteria"/>
</dbReference>
<evidence type="ECO:0000256" key="1">
    <source>
        <dbReference type="ARBA" id="ARBA00006987"/>
    </source>
</evidence>
<dbReference type="InterPro" id="IPR042100">
    <property type="entry name" value="Bug_dom1"/>
</dbReference>
<dbReference type="Pfam" id="PF03401">
    <property type="entry name" value="TctC"/>
    <property type="match status" value="1"/>
</dbReference>
<dbReference type="HOGENOM" id="CLU_045683_1_1_12"/>
<gene>
    <name evidence="3" type="ordered locus">Spirs_0829</name>
</gene>
<dbReference type="Proteomes" id="UP000002318">
    <property type="component" value="Chromosome"/>
</dbReference>
<evidence type="ECO:0000256" key="2">
    <source>
        <dbReference type="SAM" id="SignalP"/>
    </source>
</evidence>
<dbReference type="Gene3D" id="3.40.190.10">
    <property type="entry name" value="Periplasmic binding protein-like II"/>
    <property type="match status" value="1"/>
</dbReference>
<dbReference type="PIRSF" id="PIRSF017082">
    <property type="entry name" value="YflP"/>
    <property type="match status" value="1"/>
</dbReference>
<dbReference type="RefSeq" id="WP_013253428.1">
    <property type="nucleotide sequence ID" value="NC_014364.1"/>
</dbReference>
<dbReference type="PANTHER" id="PTHR42928:SF5">
    <property type="entry name" value="BLR1237 PROTEIN"/>
    <property type="match status" value="1"/>
</dbReference>
<dbReference type="AlphaFoldDB" id="E1RC84"/>
<dbReference type="Gene3D" id="3.40.190.150">
    <property type="entry name" value="Bordetella uptake gene, domain 1"/>
    <property type="match status" value="1"/>
</dbReference>
<dbReference type="InterPro" id="IPR005064">
    <property type="entry name" value="BUG"/>
</dbReference>
<accession>E1RC84</accession>
<proteinExistence type="inferred from homology"/>
<sequence>MKKILLFSLSLFIIVGLSSTFANGDQEKPFPSKPVTILVPFAAGGTADTNARALSAVAEKYLGQPLLIVNKPGGGALVAANEFAYDTKNDGYTLWYGTWSPYILAPHLGLVDYEYDAFQQVCAMTDSPMALTVRSDSPYNSLGDLLTAIKNNPGKIKAGTLGAANSLSLVFTMIGMEAGGEIGKVPYDGGAETVPALLKGDVDVIIQNPAETMEYVEAGSLKYLAIPSLKRSSYFPEIPTFIEEGIDIVNSAYKGFYVPKGTPQERIDILAEAFRQMSQDEKFIEVMERTKQEIVWAPAEDLKKLDDQMRDSFGKAVQAAGLGK</sequence>
<dbReference type="STRING" id="573413.Spirs_0829"/>
<dbReference type="OrthoDB" id="8880247at2"/>
<keyword evidence="2" id="KW-0732">Signal</keyword>
<dbReference type="PANTHER" id="PTHR42928">
    <property type="entry name" value="TRICARBOXYLATE-BINDING PROTEIN"/>
    <property type="match status" value="1"/>
</dbReference>
<dbReference type="SUPFAM" id="SSF53850">
    <property type="entry name" value="Periplasmic binding protein-like II"/>
    <property type="match status" value="1"/>
</dbReference>
<evidence type="ECO:0000313" key="3">
    <source>
        <dbReference type="EMBL" id="ADK79964.1"/>
    </source>
</evidence>
<keyword evidence="4" id="KW-1185">Reference proteome</keyword>